<evidence type="ECO:0000313" key="1">
    <source>
        <dbReference type="EMBL" id="OIW10679.1"/>
    </source>
</evidence>
<dbReference type="EMBL" id="CM007366">
    <property type="protein sequence ID" value="OIW10679.1"/>
    <property type="molecule type" value="Genomic_DNA"/>
</dbReference>
<proteinExistence type="predicted"/>
<protein>
    <submittedName>
        <fullName evidence="1">Uncharacterized protein</fullName>
    </submittedName>
</protein>
<dbReference type="Gramene" id="OIW10679">
    <property type="protein sequence ID" value="OIW10679"/>
    <property type="gene ID" value="TanjilG_16051"/>
</dbReference>
<accession>A0A4P1RH87</accession>
<dbReference type="AlphaFoldDB" id="A0A4P1RH87"/>
<sequence>MVFPSISDCDQNNLMHATGFQSNSSALLFQAVTTLHASQLVIGISTNATQILYVIVMTT</sequence>
<name>A0A4P1RH87_LUPAN</name>
<gene>
    <name evidence="1" type="ORF">TanjilG_16051</name>
</gene>
<reference evidence="1 2" key="1">
    <citation type="journal article" date="2017" name="Plant Biotechnol. J.">
        <title>A comprehensive draft genome sequence for lupin (Lupinus angustifolius), an emerging health food: insights into plant-microbe interactions and legume evolution.</title>
        <authorList>
            <person name="Hane J.K."/>
            <person name="Ming Y."/>
            <person name="Kamphuis L.G."/>
            <person name="Nelson M.N."/>
            <person name="Garg G."/>
            <person name="Atkins C.A."/>
            <person name="Bayer P.E."/>
            <person name="Bravo A."/>
            <person name="Bringans S."/>
            <person name="Cannon S."/>
            <person name="Edwards D."/>
            <person name="Foley R."/>
            <person name="Gao L.L."/>
            <person name="Harrison M.J."/>
            <person name="Huang W."/>
            <person name="Hurgobin B."/>
            <person name="Li S."/>
            <person name="Liu C.W."/>
            <person name="McGrath A."/>
            <person name="Morahan G."/>
            <person name="Murray J."/>
            <person name="Weller J."/>
            <person name="Jian J."/>
            <person name="Singh K.B."/>
        </authorList>
    </citation>
    <scope>NUCLEOTIDE SEQUENCE [LARGE SCALE GENOMIC DNA]</scope>
    <source>
        <strain evidence="2">cv. Tanjil</strain>
        <tissue evidence="1">Whole plant</tissue>
    </source>
</reference>
<evidence type="ECO:0000313" key="2">
    <source>
        <dbReference type="Proteomes" id="UP000188354"/>
    </source>
</evidence>
<organism evidence="1 2">
    <name type="scientific">Lupinus angustifolius</name>
    <name type="common">Narrow-leaved blue lupine</name>
    <dbReference type="NCBI Taxonomy" id="3871"/>
    <lineage>
        <taxon>Eukaryota</taxon>
        <taxon>Viridiplantae</taxon>
        <taxon>Streptophyta</taxon>
        <taxon>Embryophyta</taxon>
        <taxon>Tracheophyta</taxon>
        <taxon>Spermatophyta</taxon>
        <taxon>Magnoliopsida</taxon>
        <taxon>eudicotyledons</taxon>
        <taxon>Gunneridae</taxon>
        <taxon>Pentapetalae</taxon>
        <taxon>rosids</taxon>
        <taxon>fabids</taxon>
        <taxon>Fabales</taxon>
        <taxon>Fabaceae</taxon>
        <taxon>Papilionoideae</taxon>
        <taxon>50 kb inversion clade</taxon>
        <taxon>genistoids sensu lato</taxon>
        <taxon>core genistoids</taxon>
        <taxon>Genisteae</taxon>
        <taxon>Lupinus</taxon>
    </lineage>
</organism>
<keyword evidence="2" id="KW-1185">Reference proteome</keyword>
<dbReference type="Proteomes" id="UP000188354">
    <property type="component" value="Chromosome LG06"/>
</dbReference>